<proteinExistence type="predicted"/>
<organism evidence="1 2">
    <name type="scientific">Clunio marinus</name>
    <dbReference type="NCBI Taxonomy" id="568069"/>
    <lineage>
        <taxon>Eukaryota</taxon>
        <taxon>Metazoa</taxon>
        <taxon>Ecdysozoa</taxon>
        <taxon>Arthropoda</taxon>
        <taxon>Hexapoda</taxon>
        <taxon>Insecta</taxon>
        <taxon>Pterygota</taxon>
        <taxon>Neoptera</taxon>
        <taxon>Endopterygota</taxon>
        <taxon>Diptera</taxon>
        <taxon>Nematocera</taxon>
        <taxon>Chironomoidea</taxon>
        <taxon>Chironomidae</taxon>
        <taxon>Clunio</taxon>
    </lineage>
</organism>
<sequence>MTCENLRVLPLASRAQHKKETSTHRKNYINYKLIYIRSVYSAFRFYDFQFEAIPKCTGKMGEMVFKNFQVSENP</sequence>
<dbReference type="Proteomes" id="UP000183832">
    <property type="component" value="Unassembled WGS sequence"/>
</dbReference>
<accession>A0A1J1J893</accession>
<dbReference type="EMBL" id="CVRI01000074">
    <property type="protein sequence ID" value="CRL07988.1"/>
    <property type="molecule type" value="Genomic_DNA"/>
</dbReference>
<evidence type="ECO:0000313" key="2">
    <source>
        <dbReference type="Proteomes" id="UP000183832"/>
    </source>
</evidence>
<evidence type="ECO:0000313" key="1">
    <source>
        <dbReference type="EMBL" id="CRL07988.1"/>
    </source>
</evidence>
<reference evidence="1 2" key="1">
    <citation type="submission" date="2015-04" db="EMBL/GenBank/DDBJ databases">
        <authorList>
            <person name="Syromyatnikov M.Y."/>
            <person name="Popov V.N."/>
        </authorList>
    </citation>
    <scope>NUCLEOTIDE SEQUENCE [LARGE SCALE GENOMIC DNA]</scope>
</reference>
<dbReference type="AlphaFoldDB" id="A0A1J1J893"/>
<protein>
    <submittedName>
        <fullName evidence="1">CLUMA_CG021101, isoform A</fullName>
    </submittedName>
</protein>
<name>A0A1J1J893_9DIPT</name>
<gene>
    <name evidence="1" type="ORF">CLUMA_CG021101</name>
</gene>
<keyword evidence="2" id="KW-1185">Reference proteome</keyword>